<organism evidence="10 11">
    <name type="scientific">Paenibacillus rigui</name>
    <dbReference type="NCBI Taxonomy" id="554312"/>
    <lineage>
        <taxon>Bacteria</taxon>
        <taxon>Bacillati</taxon>
        <taxon>Bacillota</taxon>
        <taxon>Bacilli</taxon>
        <taxon>Bacillales</taxon>
        <taxon>Paenibacillaceae</taxon>
        <taxon>Paenibacillus</taxon>
    </lineage>
</organism>
<dbReference type="OrthoDB" id="9766104at2"/>
<dbReference type="CDD" id="cd03216">
    <property type="entry name" value="ABC_Carb_Monos_I"/>
    <property type="match status" value="1"/>
</dbReference>
<dbReference type="Proteomes" id="UP000215509">
    <property type="component" value="Unassembled WGS sequence"/>
</dbReference>
<keyword evidence="11" id="KW-1185">Reference proteome</keyword>
<dbReference type="Pfam" id="PF00005">
    <property type="entry name" value="ABC_tran"/>
    <property type="match status" value="2"/>
</dbReference>
<dbReference type="SMART" id="SM00382">
    <property type="entry name" value="AAA"/>
    <property type="match status" value="2"/>
</dbReference>
<dbReference type="FunFam" id="3.40.50.300:FF:000127">
    <property type="entry name" value="Ribose import ATP-binding protein RbsA"/>
    <property type="match status" value="1"/>
</dbReference>
<dbReference type="GO" id="GO:0005524">
    <property type="term" value="F:ATP binding"/>
    <property type="evidence" value="ECO:0007669"/>
    <property type="project" value="UniProtKB-KW"/>
</dbReference>
<evidence type="ECO:0000256" key="8">
    <source>
        <dbReference type="ARBA" id="ARBA00023136"/>
    </source>
</evidence>
<feature type="domain" description="ABC transporter" evidence="9">
    <location>
        <begin position="243"/>
        <end position="498"/>
    </location>
</feature>
<dbReference type="InterPro" id="IPR003593">
    <property type="entry name" value="AAA+_ATPase"/>
</dbReference>
<keyword evidence="6 10" id="KW-0067">ATP-binding</keyword>
<dbReference type="PROSITE" id="PS00211">
    <property type="entry name" value="ABC_TRANSPORTER_1"/>
    <property type="match status" value="1"/>
</dbReference>
<evidence type="ECO:0000256" key="6">
    <source>
        <dbReference type="ARBA" id="ARBA00022840"/>
    </source>
</evidence>
<accession>A0A229UPW2</accession>
<name>A0A229UPW2_9BACL</name>
<evidence type="ECO:0000313" key="11">
    <source>
        <dbReference type="Proteomes" id="UP000215509"/>
    </source>
</evidence>
<proteinExistence type="predicted"/>
<dbReference type="EMBL" id="NMQW01000021">
    <property type="protein sequence ID" value="OXM85526.1"/>
    <property type="molecule type" value="Genomic_DNA"/>
</dbReference>
<evidence type="ECO:0000256" key="4">
    <source>
        <dbReference type="ARBA" id="ARBA00022737"/>
    </source>
</evidence>
<keyword evidence="4" id="KW-0677">Repeat</keyword>
<dbReference type="PROSITE" id="PS50893">
    <property type="entry name" value="ABC_TRANSPORTER_2"/>
    <property type="match status" value="2"/>
</dbReference>
<evidence type="ECO:0000256" key="2">
    <source>
        <dbReference type="ARBA" id="ARBA00022448"/>
    </source>
</evidence>
<gene>
    <name evidence="10" type="ORF">CF651_15220</name>
</gene>
<comment type="subcellular location">
    <subcellularLocation>
        <location evidence="1">Cell membrane</location>
        <topology evidence="1">Peripheral membrane protein</topology>
    </subcellularLocation>
</comment>
<dbReference type="InterPro" id="IPR017871">
    <property type="entry name" value="ABC_transporter-like_CS"/>
</dbReference>
<dbReference type="GO" id="GO:0016887">
    <property type="term" value="F:ATP hydrolysis activity"/>
    <property type="evidence" value="ECO:0007669"/>
    <property type="project" value="InterPro"/>
</dbReference>
<dbReference type="GO" id="GO:0005886">
    <property type="term" value="C:plasma membrane"/>
    <property type="evidence" value="ECO:0007669"/>
    <property type="project" value="UniProtKB-SubCell"/>
</dbReference>
<keyword evidence="5" id="KW-0547">Nucleotide-binding</keyword>
<comment type="caution">
    <text evidence="10">The sequence shown here is derived from an EMBL/GenBank/DDBJ whole genome shotgun (WGS) entry which is preliminary data.</text>
</comment>
<evidence type="ECO:0000256" key="5">
    <source>
        <dbReference type="ARBA" id="ARBA00022741"/>
    </source>
</evidence>
<dbReference type="InterPro" id="IPR050107">
    <property type="entry name" value="ABC_carbohydrate_import_ATPase"/>
</dbReference>
<evidence type="ECO:0000256" key="1">
    <source>
        <dbReference type="ARBA" id="ARBA00004202"/>
    </source>
</evidence>
<dbReference type="Gene3D" id="3.40.50.300">
    <property type="entry name" value="P-loop containing nucleotide triphosphate hydrolases"/>
    <property type="match status" value="2"/>
</dbReference>
<feature type="domain" description="ABC transporter" evidence="9">
    <location>
        <begin position="6"/>
        <end position="241"/>
    </location>
</feature>
<keyword evidence="7" id="KW-1278">Translocase</keyword>
<sequence length="509" mass="56870">MEQPVLVMKGVSKLFPGVKALTNVDFQLRSGEIHALMGQNGAGKSTLIKVLTGVYGMDGGSVLLNGREVRIKSPKDAQALGISTVYQEVNLCPNLSVAENLFIGRQPRARSGIDWSTLNRKGQELLERLSIFLDVTKPLSEYSVAIQQMVAIARAVDISSGLLILDEPTSSLDQQEVQELFRIMRQLREEGMAIVFVTHFMDQVYEVSDRITVLRNGELVGEYETEELPRIKLISKMIGRDWNEEENTVRALSGRTGEDWVSVTQLGRRGSMEPFDLRIRMGEVLGLAGLLGSGRTEIAKLIFGIDKADQGVISIDNEKIRAMFPKKAIERGMAFCPEERKVEGIIGELTVRENIILALQAKRGVLHQLSLRKQQEIAAYYMDLLRIKASDMEQRIDQLSGGNQQKAILARWLATNPKLLILDEPTRGIDVGSKAEIRKLILSLAAEGMTILMITSEWEEMVGCCDRIIVLRDRHIIGELADTDISEQRIMQMIAEGGIQDEFHQAHVY</sequence>
<keyword evidence="3" id="KW-1003">Cell membrane</keyword>
<evidence type="ECO:0000256" key="7">
    <source>
        <dbReference type="ARBA" id="ARBA00022967"/>
    </source>
</evidence>
<evidence type="ECO:0000256" key="3">
    <source>
        <dbReference type="ARBA" id="ARBA00022475"/>
    </source>
</evidence>
<dbReference type="InterPro" id="IPR003439">
    <property type="entry name" value="ABC_transporter-like_ATP-bd"/>
</dbReference>
<reference evidence="10 11" key="1">
    <citation type="submission" date="2017-07" db="EMBL/GenBank/DDBJ databases">
        <title>Genome sequencing and assembly of Paenibacillus rigui.</title>
        <authorList>
            <person name="Mayilraj S."/>
        </authorList>
    </citation>
    <scope>NUCLEOTIDE SEQUENCE [LARGE SCALE GENOMIC DNA]</scope>
    <source>
        <strain evidence="10 11">JCM 16352</strain>
    </source>
</reference>
<evidence type="ECO:0000313" key="10">
    <source>
        <dbReference type="EMBL" id="OXM85526.1"/>
    </source>
</evidence>
<dbReference type="RefSeq" id="WP_094015722.1">
    <property type="nucleotide sequence ID" value="NZ_NMQW01000021.1"/>
</dbReference>
<dbReference type="AlphaFoldDB" id="A0A229UPW2"/>
<dbReference type="CDD" id="cd03215">
    <property type="entry name" value="ABC_Carb_Monos_II"/>
    <property type="match status" value="1"/>
</dbReference>
<dbReference type="PANTHER" id="PTHR43790">
    <property type="entry name" value="CARBOHYDRATE TRANSPORT ATP-BINDING PROTEIN MG119-RELATED"/>
    <property type="match status" value="1"/>
</dbReference>
<dbReference type="SUPFAM" id="SSF52540">
    <property type="entry name" value="P-loop containing nucleoside triphosphate hydrolases"/>
    <property type="match status" value="2"/>
</dbReference>
<keyword evidence="8" id="KW-0472">Membrane</keyword>
<dbReference type="InterPro" id="IPR027417">
    <property type="entry name" value="P-loop_NTPase"/>
</dbReference>
<protein>
    <submittedName>
        <fullName evidence="10">Sugar ABC transporter ATP-binding protein</fullName>
    </submittedName>
</protein>
<dbReference type="PANTHER" id="PTHR43790:SF9">
    <property type="entry name" value="GALACTOFURANOSE TRANSPORTER ATP-BINDING PROTEIN YTFR"/>
    <property type="match status" value="1"/>
</dbReference>
<evidence type="ECO:0000259" key="9">
    <source>
        <dbReference type="PROSITE" id="PS50893"/>
    </source>
</evidence>
<keyword evidence="2" id="KW-0813">Transport</keyword>